<feature type="domain" description="Elongation factor P C-terminal" evidence="10">
    <location>
        <begin position="129"/>
        <end position="184"/>
    </location>
</feature>
<comment type="function">
    <text evidence="7">Involved in peptide bond synthesis. Stimulates efficient translation and peptide-bond synthesis on native or reconstituted 70S ribosomes in vitro. Probably functions indirectly by altering the affinity of the ribosome for aminoacyl-tRNA, thus increasing their reactivity as acceptors for peptidyl transferase.</text>
</comment>
<dbReference type="SUPFAM" id="SSF50104">
    <property type="entry name" value="Translation proteins SH3-like domain"/>
    <property type="match status" value="1"/>
</dbReference>
<evidence type="ECO:0000256" key="3">
    <source>
        <dbReference type="ARBA" id="ARBA00009479"/>
    </source>
</evidence>
<dbReference type="FunFam" id="2.30.30.30:FF:000003">
    <property type="entry name" value="Elongation factor P"/>
    <property type="match status" value="1"/>
</dbReference>
<dbReference type="GO" id="GO:0005829">
    <property type="term" value="C:cytosol"/>
    <property type="evidence" value="ECO:0007669"/>
    <property type="project" value="UniProtKB-ARBA"/>
</dbReference>
<keyword evidence="4 7" id="KW-0963">Cytoplasm</keyword>
<evidence type="ECO:0000259" key="11">
    <source>
        <dbReference type="SMART" id="SM01185"/>
    </source>
</evidence>
<evidence type="ECO:0000256" key="8">
    <source>
        <dbReference type="NCBIfam" id="TIGR00038"/>
    </source>
</evidence>
<dbReference type="InterPro" id="IPR013185">
    <property type="entry name" value="Transl_elong_KOW-like"/>
</dbReference>
<dbReference type="Gene3D" id="2.40.50.140">
    <property type="entry name" value="Nucleic acid-binding proteins"/>
    <property type="match status" value="2"/>
</dbReference>
<dbReference type="FunFam" id="2.40.50.140:FF:000009">
    <property type="entry name" value="Elongation factor P"/>
    <property type="match status" value="1"/>
</dbReference>
<evidence type="ECO:0000256" key="6">
    <source>
        <dbReference type="ARBA" id="ARBA00022917"/>
    </source>
</evidence>
<dbReference type="Proteomes" id="UP000011705">
    <property type="component" value="Chromosome"/>
</dbReference>
<dbReference type="GO" id="GO:0003746">
    <property type="term" value="F:translation elongation factor activity"/>
    <property type="evidence" value="ECO:0007669"/>
    <property type="project" value="UniProtKB-UniRule"/>
</dbReference>
<name>A0A0E2E2A4_TREDN</name>
<dbReference type="InterPro" id="IPR001059">
    <property type="entry name" value="Transl_elong_P/YeiP_cen"/>
</dbReference>
<evidence type="ECO:0000259" key="10">
    <source>
        <dbReference type="SMART" id="SM00841"/>
    </source>
</evidence>
<dbReference type="HAMAP" id="MF_00141">
    <property type="entry name" value="EF_P"/>
    <property type="match status" value="1"/>
</dbReference>
<dbReference type="GO" id="GO:0043043">
    <property type="term" value="P:peptide biosynthetic process"/>
    <property type="evidence" value="ECO:0007669"/>
    <property type="project" value="InterPro"/>
</dbReference>
<dbReference type="NCBIfam" id="NF001810">
    <property type="entry name" value="PRK00529.1"/>
    <property type="match status" value="1"/>
</dbReference>
<dbReference type="FunFam" id="2.40.50.140:FF:000004">
    <property type="entry name" value="Elongation factor P"/>
    <property type="match status" value="1"/>
</dbReference>
<dbReference type="UniPathway" id="UPA00345"/>
<dbReference type="PIRSF" id="PIRSF005901">
    <property type="entry name" value="EF-P"/>
    <property type="match status" value="1"/>
</dbReference>
<dbReference type="SUPFAM" id="SSF50249">
    <property type="entry name" value="Nucleic acid-binding proteins"/>
    <property type="match status" value="2"/>
</dbReference>
<keyword evidence="5 7" id="KW-0251">Elongation factor</keyword>
<dbReference type="CDD" id="cd04470">
    <property type="entry name" value="S1_EF-P_repeat_1"/>
    <property type="match status" value="1"/>
</dbReference>
<dbReference type="NCBIfam" id="TIGR00038">
    <property type="entry name" value="efp"/>
    <property type="match status" value="1"/>
</dbReference>
<comment type="subcellular location">
    <subcellularLocation>
        <location evidence="1 7">Cytoplasm</location>
    </subcellularLocation>
</comment>
<sequence length="187" mass="21085">MIRGGDIAKGTVLLNKGTPYLVVEREFVNPGKGAAFARVKMKNLRDGSVLMQTIKTADTVEDAVVDTHKSQYQYKDGDQFMFMDTESFESISVPAETIGDKEHYLREGDEYDILIWENEPIDVRIPTKMIFIVEQSENYIKGDTVSGATKPIVTETGLVVRVPLFIKQGEKILVNTETNEYQERVNS</sequence>
<dbReference type="Pfam" id="PF08207">
    <property type="entry name" value="EFP_N"/>
    <property type="match status" value="1"/>
</dbReference>
<dbReference type="AlphaFoldDB" id="A0A0E2E2A4"/>
<dbReference type="RefSeq" id="WP_002677419.1">
    <property type="nucleotide sequence ID" value="NZ_CM001795.1"/>
</dbReference>
<dbReference type="CDD" id="cd05794">
    <property type="entry name" value="S1_EF-P_repeat_2"/>
    <property type="match status" value="1"/>
</dbReference>
<proteinExistence type="inferred from homology"/>
<evidence type="ECO:0000256" key="7">
    <source>
        <dbReference type="HAMAP-Rule" id="MF_00141"/>
    </source>
</evidence>
<organism evidence="12">
    <name type="scientific">Treponema denticola H-22</name>
    <dbReference type="NCBI Taxonomy" id="999432"/>
    <lineage>
        <taxon>Bacteria</taxon>
        <taxon>Pseudomonadati</taxon>
        <taxon>Spirochaetota</taxon>
        <taxon>Spirochaetia</taxon>
        <taxon>Spirochaetales</taxon>
        <taxon>Treponemataceae</taxon>
        <taxon>Treponema</taxon>
    </lineage>
</organism>
<protein>
    <recommendedName>
        <fullName evidence="7 8">Elongation factor P</fullName>
        <shortName evidence="7">EF-P</shortName>
    </recommendedName>
</protein>
<evidence type="ECO:0000313" key="12">
    <source>
        <dbReference type="EMBL" id="EMB30659.1"/>
    </source>
</evidence>
<dbReference type="PATRIC" id="fig|999432.5.peg.2436"/>
<dbReference type="InterPro" id="IPR012340">
    <property type="entry name" value="NA-bd_OB-fold"/>
</dbReference>
<dbReference type="InterPro" id="IPR008991">
    <property type="entry name" value="Translation_prot_SH3-like_sf"/>
</dbReference>
<dbReference type="PANTHER" id="PTHR30053:SF12">
    <property type="entry name" value="ELONGATION FACTOR P (EF-P) FAMILY PROTEIN"/>
    <property type="match status" value="1"/>
</dbReference>
<reference evidence="12" key="1">
    <citation type="submission" date="2012-01" db="EMBL/GenBank/DDBJ databases">
        <title>The Genome Sequence of Treponema denticola H-22.</title>
        <authorList>
            <consortium name="The Broad Institute Genome Sequencing Platform"/>
            <person name="Earl A."/>
            <person name="Ward D."/>
            <person name="Feldgarden M."/>
            <person name="Gevers D."/>
            <person name="Blanton J.M."/>
            <person name="Fenno C.J."/>
            <person name="Baranova O.V."/>
            <person name="Mathney J."/>
            <person name="Dewhirst F.E."/>
            <person name="Izard J."/>
            <person name="Young S.K."/>
            <person name="Zeng Q."/>
            <person name="Gargeya S."/>
            <person name="Fitzgerald M."/>
            <person name="Haas B."/>
            <person name="Abouelleil A."/>
            <person name="Alvarado L."/>
            <person name="Arachchi H.M."/>
            <person name="Berlin A."/>
            <person name="Chapman S.B."/>
            <person name="Gearin G."/>
            <person name="Goldberg J."/>
            <person name="Griggs A."/>
            <person name="Gujja S."/>
            <person name="Hansen M."/>
            <person name="Heiman D."/>
            <person name="Howarth C."/>
            <person name="Larimer J."/>
            <person name="Lui A."/>
            <person name="MacDonald P.J.P."/>
            <person name="McCowen C."/>
            <person name="Montmayeur A."/>
            <person name="Murphy C."/>
            <person name="Neiman D."/>
            <person name="Pearson M."/>
            <person name="Priest M."/>
            <person name="Roberts A."/>
            <person name="Saif S."/>
            <person name="Shea T."/>
            <person name="Sisk P."/>
            <person name="Stolte C."/>
            <person name="Sykes S."/>
            <person name="Wortman J."/>
            <person name="Nusbaum C."/>
            <person name="Birren B."/>
        </authorList>
    </citation>
    <scope>NUCLEOTIDE SEQUENCE [LARGE SCALE GENOMIC DNA]</scope>
    <source>
        <strain evidence="12">H-22</strain>
    </source>
</reference>
<keyword evidence="6 7" id="KW-0648">Protein biosynthesis</keyword>
<evidence type="ECO:0000256" key="2">
    <source>
        <dbReference type="ARBA" id="ARBA00004815"/>
    </source>
</evidence>
<evidence type="ECO:0000256" key="4">
    <source>
        <dbReference type="ARBA" id="ARBA00022490"/>
    </source>
</evidence>
<dbReference type="Pfam" id="PF09285">
    <property type="entry name" value="Elong-fact-P_C"/>
    <property type="match status" value="1"/>
</dbReference>
<dbReference type="SMART" id="SM00841">
    <property type="entry name" value="Elong-fact-P_C"/>
    <property type="match status" value="1"/>
</dbReference>
<dbReference type="InterPro" id="IPR020599">
    <property type="entry name" value="Transl_elong_fac_P/YeiP"/>
</dbReference>
<dbReference type="PANTHER" id="PTHR30053">
    <property type="entry name" value="ELONGATION FACTOR P"/>
    <property type="match status" value="1"/>
</dbReference>
<comment type="similarity">
    <text evidence="3 7 9">Belongs to the elongation factor P family.</text>
</comment>
<dbReference type="InterPro" id="IPR011768">
    <property type="entry name" value="Transl_elongation_fac_P"/>
</dbReference>
<comment type="caution">
    <text evidence="12">The sequence shown here is derived from an EMBL/GenBank/DDBJ whole genome shotgun (WGS) entry which is preliminary data.</text>
</comment>
<dbReference type="HOGENOM" id="CLU_074944_0_2_12"/>
<evidence type="ECO:0000256" key="9">
    <source>
        <dbReference type="RuleBase" id="RU004389"/>
    </source>
</evidence>
<comment type="pathway">
    <text evidence="2 7">Protein biosynthesis; polypeptide chain elongation.</text>
</comment>
<dbReference type="EMBL" id="AGDV01000021">
    <property type="protein sequence ID" value="EMB30659.1"/>
    <property type="molecule type" value="Genomic_DNA"/>
</dbReference>
<dbReference type="InterPro" id="IPR015365">
    <property type="entry name" value="Elong-fact-P_C"/>
</dbReference>
<gene>
    <name evidence="7" type="primary">efp</name>
    <name evidence="12" type="ORF">HMPREF9726_02344</name>
</gene>
<evidence type="ECO:0000256" key="5">
    <source>
        <dbReference type="ARBA" id="ARBA00022768"/>
    </source>
</evidence>
<dbReference type="Pfam" id="PF01132">
    <property type="entry name" value="EFP"/>
    <property type="match status" value="1"/>
</dbReference>
<dbReference type="Gene3D" id="2.30.30.30">
    <property type="match status" value="1"/>
</dbReference>
<evidence type="ECO:0000256" key="1">
    <source>
        <dbReference type="ARBA" id="ARBA00004496"/>
    </source>
</evidence>
<dbReference type="SMART" id="SM01185">
    <property type="entry name" value="EFP"/>
    <property type="match status" value="1"/>
</dbReference>
<accession>A0A0E2E2A4</accession>
<dbReference type="InterPro" id="IPR014722">
    <property type="entry name" value="Rib_uL2_dom2"/>
</dbReference>
<feature type="domain" description="Translation elongation factor P/YeiP central" evidence="11">
    <location>
        <begin position="67"/>
        <end position="121"/>
    </location>
</feature>